<evidence type="ECO:0000313" key="1">
    <source>
        <dbReference type="EMBL" id="KAK8543451.1"/>
    </source>
</evidence>
<evidence type="ECO:0000313" key="2">
    <source>
        <dbReference type="Proteomes" id="UP001472677"/>
    </source>
</evidence>
<dbReference type="EMBL" id="JBBPBM010000024">
    <property type="protein sequence ID" value="KAK8543451.1"/>
    <property type="molecule type" value="Genomic_DNA"/>
</dbReference>
<dbReference type="Proteomes" id="UP001472677">
    <property type="component" value="Unassembled WGS sequence"/>
</dbReference>
<sequence length="19" mass="2414">MEELDSIWNYQKMCIKLIR</sequence>
<keyword evidence="2" id="KW-1185">Reference proteome</keyword>
<reference evidence="1 2" key="1">
    <citation type="journal article" date="2024" name="G3 (Bethesda)">
        <title>Genome assembly of Hibiscus sabdariffa L. provides insights into metabolisms of medicinal natural products.</title>
        <authorList>
            <person name="Kim T."/>
        </authorList>
    </citation>
    <scope>NUCLEOTIDE SEQUENCE [LARGE SCALE GENOMIC DNA]</scope>
    <source>
        <strain evidence="1">TK-2024</strain>
        <tissue evidence="1">Old leaves</tissue>
    </source>
</reference>
<proteinExistence type="predicted"/>
<accession>A0ABR2DPT8</accession>
<organism evidence="1 2">
    <name type="scientific">Hibiscus sabdariffa</name>
    <name type="common">roselle</name>
    <dbReference type="NCBI Taxonomy" id="183260"/>
    <lineage>
        <taxon>Eukaryota</taxon>
        <taxon>Viridiplantae</taxon>
        <taxon>Streptophyta</taxon>
        <taxon>Embryophyta</taxon>
        <taxon>Tracheophyta</taxon>
        <taxon>Spermatophyta</taxon>
        <taxon>Magnoliopsida</taxon>
        <taxon>eudicotyledons</taxon>
        <taxon>Gunneridae</taxon>
        <taxon>Pentapetalae</taxon>
        <taxon>rosids</taxon>
        <taxon>malvids</taxon>
        <taxon>Malvales</taxon>
        <taxon>Malvaceae</taxon>
        <taxon>Malvoideae</taxon>
        <taxon>Hibiscus</taxon>
    </lineage>
</organism>
<comment type="caution">
    <text evidence="1">The sequence shown here is derived from an EMBL/GenBank/DDBJ whole genome shotgun (WGS) entry which is preliminary data.</text>
</comment>
<protein>
    <submittedName>
        <fullName evidence="1">Uncharacterized protein</fullName>
    </submittedName>
</protein>
<gene>
    <name evidence="1" type="ORF">V6N12_016000</name>
</gene>
<name>A0ABR2DPT8_9ROSI</name>